<proteinExistence type="predicted"/>
<protein>
    <submittedName>
        <fullName evidence="1">Uncharacterized protein</fullName>
    </submittedName>
</protein>
<sequence length="36" mass="4307">MFYDACVKWRPVKFLTKVFSTCTSPCYKHLKRTLHA</sequence>
<evidence type="ECO:0000313" key="1">
    <source>
        <dbReference type="EnsemblMetazoa" id="ENSAATROPP007789"/>
    </source>
</evidence>
<dbReference type="Proteomes" id="UP000075880">
    <property type="component" value="Unassembled WGS sequence"/>
</dbReference>
<keyword evidence="2" id="KW-1185">Reference proteome</keyword>
<evidence type="ECO:0000313" key="2">
    <source>
        <dbReference type="Proteomes" id="UP000075880"/>
    </source>
</evidence>
<organism evidence="1 2">
    <name type="scientific">Anopheles atroparvus</name>
    <name type="common">European mosquito</name>
    <dbReference type="NCBI Taxonomy" id="41427"/>
    <lineage>
        <taxon>Eukaryota</taxon>
        <taxon>Metazoa</taxon>
        <taxon>Ecdysozoa</taxon>
        <taxon>Arthropoda</taxon>
        <taxon>Hexapoda</taxon>
        <taxon>Insecta</taxon>
        <taxon>Pterygota</taxon>
        <taxon>Neoptera</taxon>
        <taxon>Endopterygota</taxon>
        <taxon>Diptera</taxon>
        <taxon>Nematocera</taxon>
        <taxon>Culicoidea</taxon>
        <taxon>Culicidae</taxon>
        <taxon>Anophelinae</taxon>
        <taxon>Anopheles</taxon>
    </lineage>
</organism>
<dbReference type="EnsemblMetazoa" id="ENSAATROPT008644">
    <property type="protein sequence ID" value="ENSAATROPP007789"/>
    <property type="gene ID" value="ENSAATROPG007045"/>
</dbReference>
<reference evidence="1" key="1">
    <citation type="submission" date="2024-04" db="UniProtKB">
        <authorList>
            <consortium name="EnsemblMetazoa"/>
        </authorList>
    </citation>
    <scope>IDENTIFICATION</scope>
    <source>
        <strain evidence="1">EBRO</strain>
    </source>
</reference>
<dbReference type="AlphaFoldDB" id="A0AAG5DAA9"/>
<accession>A0AAG5DAA9</accession>
<name>A0AAG5DAA9_ANOAO</name>